<evidence type="ECO:0000256" key="3">
    <source>
        <dbReference type="ARBA" id="ARBA00023315"/>
    </source>
</evidence>
<protein>
    <submittedName>
        <fullName evidence="4">Galactoside O-acetyltransferase</fullName>
        <ecNumber evidence="4">2.3.1.18</ecNumber>
    </submittedName>
</protein>
<dbReference type="EMBL" id="CP001139">
    <property type="protein sequence ID" value="ACH65043.1"/>
    <property type="molecule type" value="Genomic_DNA"/>
</dbReference>
<dbReference type="PROSITE" id="PS00101">
    <property type="entry name" value="HEXAPEP_TRANSFERASES"/>
    <property type="match status" value="1"/>
</dbReference>
<dbReference type="InterPro" id="IPR011004">
    <property type="entry name" value="Trimer_LpxA-like_sf"/>
</dbReference>
<dbReference type="AlphaFoldDB" id="B5FFU7"/>
<keyword evidence="1 4" id="KW-0808">Transferase</keyword>
<dbReference type="InterPro" id="IPR001451">
    <property type="entry name" value="Hexapep"/>
</dbReference>
<proteinExistence type="predicted"/>
<evidence type="ECO:0000256" key="2">
    <source>
        <dbReference type="ARBA" id="ARBA00022737"/>
    </source>
</evidence>
<organism evidence="4 5">
    <name type="scientific">Aliivibrio fischeri (strain MJ11)</name>
    <name type="common">Vibrio fischeri</name>
    <dbReference type="NCBI Taxonomy" id="388396"/>
    <lineage>
        <taxon>Bacteria</taxon>
        <taxon>Pseudomonadati</taxon>
        <taxon>Pseudomonadota</taxon>
        <taxon>Gammaproteobacteria</taxon>
        <taxon>Vibrionales</taxon>
        <taxon>Vibrionaceae</taxon>
        <taxon>Aliivibrio</taxon>
    </lineage>
</organism>
<dbReference type="Gene3D" id="2.160.10.10">
    <property type="entry name" value="Hexapeptide repeat proteins"/>
    <property type="match status" value="1"/>
</dbReference>
<dbReference type="EC" id="2.3.1.18" evidence="4"/>
<reference evidence="5" key="1">
    <citation type="submission" date="2008-08" db="EMBL/GenBank/DDBJ databases">
        <title>Complete sequence of Vibrio fischeri strain MJ11.</title>
        <authorList>
            <person name="Mandel M.J."/>
            <person name="Stabb E.V."/>
            <person name="Ruby E.G."/>
            <person name="Ferriera S."/>
            <person name="Johnson J."/>
            <person name="Kravitz S."/>
            <person name="Beeson K."/>
            <person name="Sutton G."/>
            <person name="Rogers Y.-H."/>
            <person name="Friedman R."/>
            <person name="Frazier M."/>
            <person name="Venter J.C."/>
        </authorList>
    </citation>
    <scope>NUCLEOTIDE SEQUENCE [LARGE SCALE GENOMIC DNA]</scope>
    <source>
        <strain evidence="5">MJ11</strain>
    </source>
</reference>
<evidence type="ECO:0000256" key="1">
    <source>
        <dbReference type="ARBA" id="ARBA00022679"/>
    </source>
</evidence>
<dbReference type="GO" id="GO:0008870">
    <property type="term" value="F:galactoside O-acetyltransferase activity"/>
    <property type="evidence" value="ECO:0007669"/>
    <property type="project" value="UniProtKB-EC"/>
</dbReference>
<name>B5FFU7_ALIFM</name>
<keyword evidence="2" id="KW-0677">Repeat</keyword>
<accession>B5FFU7</accession>
<dbReference type="Proteomes" id="UP000001857">
    <property type="component" value="Chromosome I"/>
</dbReference>
<sequence>MHGLHEGIELSAQVMLGPYVTMVAGNHGKADGSFRFAQGEQGKIKIGFGVWLAAKVTVVAGVTIEDGSMIGANSVVIANVPKNVLAAGIPCRVKKNV</sequence>
<dbReference type="SUPFAM" id="SSF51161">
    <property type="entry name" value="Trimeric LpxA-like enzymes"/>
    <property type="match status" value="1"/>
</dbReference>
<keyword evidence="3 4" id="KW-0012">Acyltransferase</keyword>
<dbReference type="HOGENOM" id="CLU_051638_7_5_6"/>
<dbReference type="KEGG" id="vfm:VFMJ11_0163"/>
<gene>
    <name evidence="4" type="ordered locus">VFMJ11_0163</name>
</gene>
<reference evidence="4 5" key="2">
    <citation type="journal article" date="2009" name="Nature">
        <title>A single regulatory gene is sufficient to alter bacterial host range.</title>
        <authorList>
            <person name="Mandel M.J."/>
            <person name="Wollenberg M.S."/>
            <person name="Stabb E.V."/>
            <person name="Visick K.L."/>
            <person name="Ruby E.G."/>
        </authorList>
    </citation>
    <scope>NUCLEOTIDE SEQUENCE [LARGE SCALE GENOMIC DNA]</scope>
    <source>
        <strain evidence="4 5">MJ11</strain>
    </source>
</reference>
<evidence type="ECO:0000313" key="5">
    <source>
        <dbReference type="Proteomes" id="UP000001857"/>
    </source>
</evidence>
<evidence type="ECO:0000313" key="4">
    <source>
        <dbReference type="EMBL" id="ACH65043.1"/>
    </source>
</evidence>
<dbReference type="Pfam" id="PF00132">
    <property type="entry name" value="Hexapep"/>
    <property type="match status" value="1"/>
</dbReference>
<dbReference type="InterPro" id="IPR051159">
    <property type="entry name" value="Hexapeptide_acetyltransf"/>
</dbReference>
<dbReference type="CDD" id="cd04647">
    <property type="entry name" value="LbH_MAT_like"/>
    <property type="match status" value="1"/>
</dbReference>
<dbReference type="PANTHER" id="PTHR23416">
    <property type="entry name" value="SIALIC ACID SYNTHASE-RELATED"/>
    <property type="match status" value="1"/>
</dbReference>
<dbReference type="InterPro" id="IPR018357">
    <property type="entry name" value="Hexapep_transf_CS"/>
</dbReference>